<evidence type="ECO:0000313" key="2">
    <source>
        <dbReference type="Proteomes" id="UP000628448"/>
    </source>
</evidence>
<reference evidence="1" key="1">
    <citation type="submission" date="2020-11" db="EMBL/GenBank/DDBJ databases">
        <title>Bacterial whole genome sequence for Panacibacter sp. DH6.</title>
        <authorList>
            <person name="Le V."/>
            <person name="Ko S."/>
            <person name="Ahn C.-Y."/>
            <person name="Oh H.-M."/>
        </authorList>
    </citation>
    <scope>NUCLEOTIDE SEQUENCE</scope>
    <source>
        <strain evidence="1">DH6</strain>
    </source>
</reference>
<dbReference type="Proteomes" id="UP000628448">
    <property type="component" value="Unassembled WGS sequence"/>
</dbReference>
<sequence>MKSAHSKFEIVIPHSDFPPNWTDPVLETVKILPIKLRNVHINGEKIDFNDPESDLKFYLLPNRNGEWPENEIHVRVIVRTDKISV</sequence>
<protein>
    <submittedName>
        <fullName evidence="1">Uncharacterized protein</fullName>
    </submittedName>
</protein>
<gene>
    <name evidence="1" type="ORF">I5907_11970</name>
</gene>
<dbReference type="RefSeq" id="WP_196990942.1">
    <property type="nucleotide sequence ID" value="NZ_JADWYR010000001.1"/>
</dbReference>
<keyword evidence="2" id="KW-1185">Reference proteome</keyword>
<accession>A0A931E4L4</accession>
<organism evidence="1 2">
    <name type="scientific">Panacibacter microcysteis</name>
    <dbReference type="NCBI Taxonomy" id="2793269"/>
    <lineage>
        <taxon>Bacteria</taxon>
        <taxon>Pseudomonadati</taxon>
        <taxon>Bacteroidota</taxon>
        <taxon>Chitinophagia</taxon>
        <taxon>Chitinophagales</taxon>
        <taxon>Chitinophagaceae</taxon>
        <taxon>Panacibacter</taxon>
    </lineage>
</organism>
<proteinExistence type="predicted"/>
<name>A0A931E4L4_9BACT</name>
<dbReference type="EMBL" id="JADWYR010000001">
    <property type="protein sequence ID" value="MBG9376953.1"/>
    <property type="molecule type" value="Genomic_DNA"/>
</dbReference>
<dbReference type="AlphaFoldDB" id="A0A931E4L4"/>
<evidence type="ECO:0000313" key="1">
    <source>
        <dbReference type="EMBL" id="MBG9376953.1"/>
    </source>
</evidence>
<comment type="caution">
    <text evidence="1">The sequence shown here is derived from an EMBL/GenBank/DDBJ whole genome shotgun (WGS) entry which is preliminary data.</text>
</comment>